<dbReference type="GO" id="GO:0010508">
    <property type="term" value="P:positive regulation of autophagy"/>
    <property type="evidence" value="ECO:0007669"/>
    <property type="project" value="TreeGrafter"/>
</dbReference>
<dbReference type="Pfam" id="PF06218">
    <property type="entry name" value="NPR2"/>
    <property type="match status" value="2"/>
</dbReference>
<dbReference type="Proteomes" id="UP000187209">
    <property type="component" value="Unassembled WGS sequence"/>
</dbReference>
<dbReference type="EMBL" id="MPUH01000591">
    <property type="protein sequence ID" value="OMJ77142.1"/>
    <property type="molecule type" value="Genomic_DNA"/>
</dbReference>
<reference evidence="2 3" key="1">
    <citation type="submission" date="2016-11" db="EMBL/GenBank/DDBJ databases">
        <title>The macronuclear genome of Stentor coeruleus: a giant cell with tiny introns.</title>
        <authorList>
            <person name="Slabodnick M."/>
            <person name="Ruby J.G."/>
            <person name="Reiff S.B."/>
            <person name="Swart E.C."/>
            <person name="Gosai S."/>
            <person name="Prabakaran S."/>
            <person name="Witkowska E."/>
            <person name="Larue G.E."/>
            <person name="Fisher S."/>
            <person name="Freeman R.M."/>
            <person name="Gunawardena J."/>
            <person name="Chu W."/>
            <person name="Stover N.A."/>
            <person name="Gregory B.D."/>
            <person name="Nowacki M."/>
            <person name="Derisi J."/>
            <person name="Roy S.W."/>
            <person name="Marshall W.F."/>
            <person name="Sood P."/>
        </authorList>
    </citation>
    <scope>NUCLEOTIDE SEQUENCE [LARGE SCALE GENOMIC DNA]</scope>
    <source>
        <strain evidence="2">WM001</strain>
    </source>
</reference>
<comment type="similarity">
    <text evidence="1">Belongs to the NPR2 family.</text>
</comment>
<evidence type="ECO:0000313" key="3">
    <source>
        <dbReference type="Proteomes" id="UP000187209"/>
    </source>
</evidence>
<dbReference type="OrthoDB" id="338854at2759"/>
<sequence length="386" mass="45181">MIKCVIFCEFDVNVGPVVRYQYPKYMSNEVFGALSDFLIPSPELCGKLITARINDKDFVLGQPIVIFNEMYDRKKLEFNLAFIIPHEEYQRLAIYENFIRKIAMHLTVLETFEGYLYDPIRKARIEKICEEIFTNLSHGVSHCYLRFDKYNILCLDYEKKDYFLPPVIKDWHVPVPMANLNLFRASSTDLTVVKVMNSIDGKKFVKQIKAEVQVPDSKIILCLQHLHYQGLIDFIDLFQVTNVYRVTEKVSMILNEFSEESIRHLSKSHEATEIDIFNYFCMLSDKPVAEFLEENPMFLQEFDIELFVAFGVLKGIICRVHRYCVANEPIRDEDKQFKANHERAMEMYNAGWLSGNVSMDEICCSINQEQRAIENTLKGFSTFFNK</sequence>
<proteinExistence type="inferred from homology"/>
<dbReference type="AlphaFoldDB" id="A0A1R2BK40"/>
<name>A0A1R2BK40_9CILI</name>
<evidence type="ECO:0008006" key="4">
    <source>
        <dbReference type="Google" id="ProtNLM"/>
    </source>
</evidence>
<accession>A0A1R2BK40</accession>
<evidence type="ECO:0000256" key="1">
    <source>
        <dbReference type="ARBA" id="ARBA00008433"/>
    </source>
</evidence>
<dbReference type="GO" id="GO:0005096">
    <property type="term" value="F:GTPase activator activity"/>
    <property type="evidence" value="ECO:0007669"/>
    <property type="project" value="TreeGrafter"/>
</dbReference>
<dbReference type="GO" id="GO:1904262">
    <property type="term" value="P:negative regulation of TORC1 signaling"/>
    <property type="evidence" value="ECO:0007669"/>
    <property type="project" value="TreeGrafter"/>
</dbReference>
<evidence type="ECO:0000313" key="2">
    <source>
        <dbReference type="EMBL" id="OMJ77142.1"/>
    </source>
</evidence>
<dbReference type="PANTHER" id="PTHR12991">
    <property type="entry name" value="NITROGEN PERMEASE REGULATOR 2/TUMOR SUPPRESSOR CANDIDATE 4"/>
    <property type="match status" value="1"/>
</dbReference>
<dbReference type="InterPro" id="IPR009348">
    <property type="entry name" value="NPR2-like"/>
</dbReference>
<keyword evidence="3" id="KW-1185">Reference proteome</keyword>
<organism evidence="2 3">
    <name type="scientific">Stentor coeruleus</name>
    <dbReference type="NCBI Taxonomy" id="5963"/>
    <lineage>
        <taxon>Eukaryota</taxon>
        <taxon>Sar</taxon>
        <taxon>Alveolata</taxon>
        <taxon>Ciliophora</taxon>
        <taxon>Postciliodesmatophora</taxon>
        <taxon>Heterotrichea</taxon>
        <taxon>Heterotrichida</taxon>
        <taxon>Stentoridae</taxon>
        <taxon>Stentor</taxon>
    </lineage>
</organism>
<gene>
    <name evidence="2" type="ORF">SteCoe_23324</name>
</gene>
<dbReference type="GO" id="GO:1990130">
    <property type="term" value="C:GATOR1 complex"/>
    <property type="evidence" value="ECO:0007669"/>
    <property type="project" value="TreeGrafter"/>
</dbReference>
<protein>
    <recommendedName>
        <fullName evidence="4">Nitrogen permease regulator 2</fullName>
    </recommendedName>
</protein>
<comment type="caution">
    <text evidence="2">The sequence shown here is derived from an EMBL/GenBank/DDBJ whole genome shotgun (WGS) entry which is preliminary data.</text>
</comment>
<dbReference type="GO" id="GO:0005774">
    <property type="term" value="C:vacuolar membrane"/>
    <property type="evidence" value="ECO:0007669"/>
    <property type="project" value="TreeGrafter"/>
</dbReference>
<dbReference type="PANTHER" id="PTHR12991:SF10">
    <property type="entry name" value="GATOR COMPLEX PROTEIN NPRL2"/>
    <property type="match status" value="1"/>
</dbReference>